<feature type="region of interest" description="Disordered" evidence="1">
    <location>
        <begin position="292"/>
        <end position="325"/>
    </location>
</feature>
<dbReference type="InterPro" id="IPR003646">
    <property type="entry name" value="SH3-like_bac-type"/>
</dbReference>
<sequence>MKRSLSLILAAALVFSMAGCGDKKETEEKTTQETTTEADTSTSTVSGTLETFTGSSLTMTTTDDKELVFDVTGATLECKDGMAAGDAVILTYQGEISGTDTSKAKVVKITNEGVETLTAEVETVHTISGTIVTASSSQLSVKTDSGKMTFSIQTAAIDSSLDLEKGDEVSIDYIGSINDTDTSGAQVVKVSKDSSSKKKSEEKEKTQTAEKEEEEEKPKEETQTQQEMSIADVNETVYAASDVYVRSSYDKNSSIVGTLRGGESVVRTGNCANGWSRVIFNGQEGYVYQSYLTTQSPEQEVPAEQEEDTSDSNPEGEQDSAEENE</sequence>
<feature type="signal peptide" evidence="2">
    <location>
        <begin position="1"/>
        <end position="20"/>
    </location>
</feature>
<dbReference type="Gene3D" id="2.30.30.40">
    <property type="entry name" value="SH3 Domains"/>
    <property type="match status" value="1"/>
</dbReference>
<feature type="domain" description="SH3b" evidence="3">
    <location>
        <begin position="232"/>
        <end position="296"/>
    </location>
</feature>
<evidence type="ECO:0000313" key="4">
    <source>
        <dbReference type="EMBL" id="SHE66605.1"/>
    </source>
</evidence>
<keyword evidence="5" id="KW-1185">Reference proteome</keyword>
<feature type="region of interest" description="Disordered" evidence="1">
    <location>
        <begin position="22"/>
        <end position="47"/>
    </location>
</feature>
<dbReference type="Proteomes" id="UP000184245">
    <property type="component" value="Unassembled WGS sequence"/>
</dbReference>
<dbReference type="AlphaFoldDB" id="A0A1M4VCE5"/>
<feature type="compositionally biased region" description="Acidic residues" evidence="1">
    <location>
        <begin position="301"/>
        <end position="325"/>
    </location>
</feature>
<feature type="compositionally biased region" description="Basic and acidic residues" evidence="1">
    <location>
        <begin position="190"/>
        <end position="222"/>
    </location>
</feature>
<dbReference type="PROSITE" id="PS51257">
    <property type="entry name" value="PROKAR_LIPOPROTEIN"/>
    <property type="match status" value="1"/>
</dbReference>
<accession>A0A1M4VCE5</accession>
<dbReference type="STRING" id="1122155.SAMN02745158_01156"/>
<feature type="chain" id="PRO_5039383117" evidence="2">
    <location>
        <begin position="21"/>
        <end position="325"/>
    </location>
</feature>
<feature type="compositionally biased region" description="Low complexity" evidence="1">
    <location>
        <begin position="32"/>
        <end position="47"/>
    </location>
</feature>
<evidence type="ECO:0000256" key="1">
    <source>
        <dbReference type="SAM" id="MobiDB-lite"/>
    </source>
</evidence>
<evidence type="ECO:0000313" key="5">
    <source>
        <dbReference type="Proteomes" id="UP000184245"/>
    </source>
</evidence>
<proteinExistence type="predicted"/>
<feature type="compositionally biased region" description="Basic and acidic residues" evidence="1">
    <location>
        <begin position="22"/>
        <end position="31"/>
    </location>
</feature>
<evidence type="ECO:0000259" key="3">
    <source>
        <dbReference type="PROSITE" id="PS51781"/>
    </source>
</evidence>
<organism evidence="4 5">
    <name type="scientific">Lactonifactor longoviformis DSM 17459</name>
    <dbReference type="NCBI Taxonomy" id="1122155"/>
    <lineage>
        <taxon>Bacteria</taxon>
        <taxon>Bacillati</taxon>
        <taxon>Bacillota</taxon>
        <taxon>Clostridia</taxon>
        <taxon>Eubacteriales</taxon>
        <taxon>Clostridiaceae</taxon>
        <taxon>Lactonifactor</taxon>
    </lineage>
</organism>
<keyword evidence="2" id="KW-0732">Signal</keyword>
<name>A0A1M4VCE5_9CLOT</name>
<evidence type="ECO:0000256" key="2">
    <source>
        <dbReference type="SAM" id="SignalP"/>
    </source>
</evidence>
<dbReference type="RefSeq" id="WP_072849812.1">
    <property type="nucleotide sequence ID" value="NZ_FQVI01000004.1"/>
</dbReference>
<dbReference type="EMBL" id="FQVI01000004">
    <property type="protein sequence ID" value="SHE66605.1"/>
    <property type="molecule type" value="Genomic_DNA"/>
</dbReference>
<gene>
    <name evidence="4" type="ORF">SAMN02745158_01156</name>
</gene>
<feature type="region of interest" description="Disordered" evidence="1">
    <location>
        <begin position="184"/>
        <end position="232"/>
    </location>
</feature>
<protein>
    <submittedName>
        <fullName evidence="4">SH3 domain-containing protein</fullName>
    </submittedName>
</protein>
<dbReference type="SMART" id="SM00287">
    <property type="entry name" value="SH3b"/>
    <property type="match status" value="1"/>
</dbReference>
<reference evidence="4 5" key="1">
    <citation type="submission" date="2016-11" db="EMBL/GenBank/DDBJ databases">
        <authorList>
            <person name="Jaros S."/>
            <person name="Januszkiewicz K."/>
            <person name="Wedrychowicz H."/>
        </authorList>
    </citation>
    <scope>NUCLEOTIDE SEQUENCE [LARGE SCALE GENOMIC DNA]</scope>
    <source>
        <strain evidence="4 5">DSM 17459</strain>
    </source>
</reference>
<dbReference type="Pfam" id="PF08239">
    <property type="entry name" value="SH3_3"/>
    <property type="match status" value="1"/>
</dbReference>
<dbReference type="PROSITE" id="PS51781">
    <property type="entry name" value="SH3B"/>
    <property type="match status" value="1"/>
</dbReference>
<dbReference type="OrthoDB" id="3268660at2"/>